<evidence type="ECO:0000256" key="3">
    <source>
        <dbReference type="ARBA" id="ARBA00023274"/>
    </source>
</evidence>
<evidence type="ECO:0000256" key="1">
    <source>
        <dbReference type="ARBA" id="ARBA00008596"/>
    </source>
</evidence>
<dbReference type="PANTHER" id="PTHR12538:SF0">
    <property type="entry name" value="40S RIBOSOMAL PROTEIN S26"/>
    <property type="match status" value="1"/>
</dbReference>
<dbReference type="InterPro" id="IPR000892">
    <property type="entry name" value="Ribosomal_eS26"/>
</dbReference>
<sequence>MKRVSDVSDTKMTKKRRNNGRNKKGRGHVRFVRCENSAARVPKDKAIKKYVVRNMVDAASMRDLAEASVYEQYALPKLYLKQYYCVSAAIHHRHVRNRSREARKIRTPPPRYGRPQQQQKPGQNAAK</sequence>
<name>A0ABN7T9N5_OIKDI</name>
<feature type="compositionally biased region" description="Basic and acidic residues" evidence="5">
    <location>
        <begin position="1"/>
        <end position="12"/>
    </location>
</feature>
<reference evidence="6 7" key="1">
    <citation type="submission" date="2021-04" db="EMBL/GenBank/DDBJ databases">
        <authorList>
            <person name="Bliznina A."/>
        </authorList>
    </citation>
    <scope>NUCLEOTIDE SEQUENCE [LARGE SCALE GENOMIC DNA]</scope>
</reference>
<evidence type="ECO:0000256" key="2">
    <source>
        <dbReference type="ARBA" id="ARBA00022980"/>
    </source>
</evidence>
<dbReference type="Gene3D" id="3.30.1740.20">
    <property type="entry name" value="Ribosomal protein S26e"/>
    <property type="match status" value="1"/>
</dbReference>
<feature type="region of interest" description="Disordered" evidence="5">
    <location>
        <begin position="1"/>
        <end position="29"/>
    </location>
</feature>
<evidence type="ECO:0000256" key="5">
    <source>
        <dbReference type="SAM" id="MobiDB-lite"/>
    </source>
</evidence>
<evidence type="ECO:0000313" key="7">
    <source>
        <dbReference type="Proteomes" id="UP001158576"/>
    </source>
</evidence>
<protein>
    <recommendedName>
        <fullName evidence="4">40S ribosomal protein S26</fullName>
    </recommendedName>
</protein>
<dbReference type="Pfam" id="PF01283">
    <property type="entry name" value="Ribosomal_S26e"/>
    <property type="match status" value="1"/>
</dbReference>
<keyword evidence="2 4" id="KW-0689">Ribosomal protein</keyword>
<organism evidence="6 7">
    <name type="scientific">Oikopleura dioica</name>
    <name type="common">Tunicate</name>
    <dbReference type="NCBI Taxonomy" id="34765"/>
    <lineage>
        <taxon>Eukaryota</taxon>
        <taxon>Metazoa</taxon>
        <taxon>Chordata</taxon>
        <taxon>Tunicata</taxon>
        <taxon>Appendicularia</taxon>
        <taxon>Copelata</taxon>
        <taxon>Oikopleuridae</taxon>
        <taxon>Oikopleura</taxon>
    </lineage>
</organism>
<dbReference type="PANTHER" id="PTHR12538">
    <property type="entry name" value="40S RIBOSOMAL PROTEIN S26"/>
    <property type="match status" value="1"/>
</dbReference>
<evidence type="ECO:0000313" key="6">
    <source>
        <dbReference type="EMBL" id="CAG5112855.1"/>
    </source>
</evidence>
<gene>
    <name evidence="6" type="ORF">OKIOD_LOCUS15790</name>
</gene>
<feature type="compositionally biased region" description="Low complexity" evidence="5">
    <location>
        <begin position="113"/>
        <end position="127"/>
    </location>
</feature>
<comment type="similarity">
    <text evidence="1 4">Belongs to the eukaryotic ribosomal protein eS26 family.</text>
</comment>
<evidence type="ECO:0000256" key="4">
    <source>
        <dbReference type="RuleBase" id="RU363128"/>
    </source>
</evidence>
<dbReference type="InterPro" id="IPR038551">
    <property type="entry name" value="Ribosomal_eS26_sf"/>
</dbReference>
<feature type="region of interest" description="Disordered" evidence="5">
    <location>
        <begin position="93"/>
        <end position="127"/>
    </location>
</feature>
<keyword evidence="7" id="KW-1185">Reference proteome</keyword>
<proteinExistence type="inferred from homology"/>
<keyword evidence="3 4" id="KW-0687">Ribonucleoprotein</keyword>
<feature type="compositionally biased region" description="Basic residues" evidence="5">
    <location>
        <begin position="13"/>
        <end position="29"/>
    </location>
</feature>
<dbReference type="Proteomes" id="UP001158576">
    <property type="component" value="Chromosome 2"/>
</dbReference>
<dbReference type="EMBL" id="OU015567">
    <property type="protein sequence ID" value="CAG5112855.1"/>
    <property type="molecule type" value="Genomic_DNA"/>
</dbReference>
<accession>A0ABN7T9N5</accession>